<sequence>MLLLELGFNESFPRTISGTFFDPGASIIAYFCGSSIFIQIGIPSARYFSNFSQISRPFSSKAEQCTNTVSTNPLISPVVPEDTNGSFQFQTYELVFQQNILNPPKHKYRIYLLDIQLFFSQKPIQQNEEIQTPLTQQSTYSQIALDTSQGVLILVKYYQRSRSFEKMQQYFGYPSQSCSITTDSKNGTLLLRVDISHQHCYSQVSLQNQANLSIIFSSYLTCILITIWFSNNKAVKT</sequence>
<accession>A0A078BB99</accession>
<keyword evidence="1" id="KW-0472">Membrane</keyword>
<reference evidence="2 3" key="1">
    <citation type="submission" date="2014-06" db="EMBL/GenBank/DDBJ databases">
        <authorList>
            <person name="Swart Estienne"/>
        </authorList>
    </citation>
    <scope>NUCLEOTIDE SEQUENCE [LARGE SCALE GENOMIC DNA]</scope>
    <source>
        <strain evidence="2 3">130c</strain>
    </source>
</reference>
<proteinExistence type="predicted"/>
<dbReference type="EMBL" id="CCKQ01019798">
    <property type="protein sequence ID" value="CDW91835.1"/>
    <property type="molecule type" value="Genomic_DNA"/>
</dbReference>
<evidence type="ECO:0000313" key="3">
    <source>
        <dbReference type="Proteomes" id="UP000039865"/>
    </source>
</evidence>
<organism evidence="2 3">
    <name type="scientific">Stylonychia lemnae</name>
    <name type="common">Ciliate</name>
    <dbReference type="NCBI Taxonomy" id="5949"/>
    <lineage>
        <taxon>Eukaryota</taxon>
        <taxon>Sar</taxon>
        <taxon>Alveolata</taxon>
        <taxon>Ciliophora</taxon>
        <taxon>Intramacronucleata</taxon>
        <taxon>Spirotrichea</taxon>
        <taxon>Stichotrichia</taxon>
        <taxon>Sporadotrichida</taxon>
        <taxon>Oxytrichidae</taxon>
        <taxon>Stylonychinae</taxon>
        <taxon>Stylonychia</taxon>
    </lineage>
</organism>
<protein>
    <submittedName>
        <fullName evidence="2">Uncharacterized protein</fullName>
    </submittedName>
</protein>
<dbReference type="AlphaFoldDB" id="A0A078BB99"/>
<keyword evidence="3" id="KW-1185">Reference proteome</keyword>
<keyword evidence="1" id="KW-1133">Transmembrane helix</keyword>
<evidence type="ECO:0000256" key="1">
    <source>
        <dbReference type="SAM" id="Phobius"/>
    </source>
</evidence>
<name>A0A078BB99_STYLE</name>
<evidence type="ECO:0000313" key="2">
    <source>
        <dbReference type="EMBL" id="CDW91835.1"/>
    </source>
</evidence>
<feature type="transmembrane region" description="Helical" evidence="1">
    <location>
        <begin position="212"/>
        <end position="230"/>
    </location>
</feature>
<gene>
    <name evidence="2" type="primary">Contig19801.g21000</name>
    <name evidence="2" type="ORF">STYLEM_20996</name>
</gene>
<dbReference type="InParanoid" id="A0A078BB99"/>
<dbReference type="Proteomes" id="UP000039865">
    <property type="component" value="Unassembled WGS sequence"/>
</dbReference>
<keyword evidence="1" id="KW-0812">Transmembrane</keyword>
<feature type="transmembrane region" description="Helical" evidence="1">
    <location>
        <begin position="27"/>
        <end position="48"/>
    </location>
</feature>